<dbReference type="GO" id="GO:0005737">
    <property type="term" value="C:cytoplasm"/>
    <property type="evidence" value="ECO:0007669"/>
    <property type="project" value="UniProtKB-SubCell"/>
</dbReference>
<dbReference type="PANTHER" id="PTHR42873:SF1">
    <property type="entry name" value="S-ADENOSYLMETHIONINE-DEPENDENT METHYLTRANSFERASE DOMAIN-CONTAINING PROTEIN"/>
    <property type="match status" value="1"/>
</dbReference>
<dbReference type="SUPFAM" id="SSF88697">
    <property type="entry name" value="PUA domain-like"/>
    <property type="match status" value="1"/>
</dbReference>
<evidence type="ECO:0000256" key="1">
    <source>
        <dbReference type="ARBA" id="ARBA00004496"/>
    </source>
</evidence>
<keyword evidence="12" id="KW-1185">Reference proteome</keyword>
<dbReference type="RefSeq" id="WP_091402620.1">
    <property type="nucleotide sequence ID" value="NZ_FMYV01000002.1"/>
</dbReference>
<evidence type="ECO:0000256" key="7">
    <source>
        <dbReference type="ARBA" id="ARBA00022884"/>
    </source>
</evidence>
<dbReference type="GO" id="GO:0003723">
    <property type="term" value="F:RNA binding"/>
    <property type="evidence" value="ECO:0007669"/>
    <property type="project" value="UniProtKB-KW"/>
</dbReference>
<comment type="subcellular location">
    <subcellularLocation>
        <location evidence="1">Cytoplasm</location>
    </subcellularLocation>
</comment>
<evidence type="ECO:0000256" key="5">
    <source>
        <dbReference type="ARBA" id="ARBA00022679"/>
    </source>
</evidence>
<dbReference type="Gene3D" id="3.30.750.80">
    <property type="entry name" value="RNA methyltransferase domain (HRMD) like"/>
    <property type="match status" value="1"/>
</dbReference>
<dbReference type="Pfam" id="PF17785">
    <property type="entry name" value="PUA_3"/>
    <property type="match status" value="1"/>
</dbReference>
<dbReference type="SMART" id="SM00359">
    <property type="entry name" value="PUA"/>
    <property type="match status" value="1"/>
</dbReference>
<evidence type="ECO:0000313" key="11">
    <source>
        <dbReference type="EMBL" id="TGG88248.1"/>
    </source>
</evidence>
<reference evidence="11 13" key="2">
    <citation type="submission" date="2019-04" db="EMBL/GenBank/DDBJ databases">
        <title>Draft genome sequence data and analysis of a Fermenting Bacterium, Geotoga petraea strain HO-Geo1, isolated from heavy-oil petroleum reservoir in Russia.</title>
        <authorList>
            <person name="Grouzdev D.S."/>
            <person name="Semenova E.M."/>
            <person name="Sokolova D.S."/>
            <person name="Tourova T.P."/>
            <person name="Poltaraus A.B."/>
            <person name="Nazina T.N."/>
        </authorList>
    </citation>
    <scope>NUCLEOTIDE SEQUENCE [LARGE SCALE GENOMIC DNA]</scope>
    <source>
        <strain evidence="11 13">HO-Geo1</strain>
    </source>
</reference>
<evidence type="ECO:0000256" key="4">
    <source>
        <dbReference type="ARBA" id="ARBA00022603"/>
    </source>
</evidence>
<evidence type="ECO:0000313" key="12">
    <source>
        <dbReference type="Proteomes" id="UP000199322"/>
    </source>
</evidence>
<keyword evidence="6" id="KW-0949">S-adenosyl-L-methionine</keyword>
<dbReference type="PANTHER" id="PTHR42873">
    <property type="entry name" value="RIBOSOMAL RNA LARGE SUBUNIT METHYLTRANSFERASE"/>
    <property type="match status" value="1"/>
</dbReference>
<organism evidence="10 12">
    <name type="scientific">Geotoga petraea</name>
    <dbReference type="NCBI Taxonomy" id="28234"/>
    <lineage>
        <taxon>Bacteria</taxon>
        <taxon>Thermotogati</taxon>
        <taxon>Thermotogota</taxon>
        <taxon>Thermotogae</taxon>
        <taxon>Petrotogales</taxon>
        <taxon>Petrotogaceae</taxon>
        <taxon>Geotoga</taxon>
    </lineage>
</organism>
<dbReference type="InterPro" id="IPR002478">
    <property type="entry name" value="PUA"/>
</dbReference>
<dbReference type="STRING" id="28234.SAMN04488588_0560"/>
<evidence type="ECO:0000313" key="13">
    <source>
        <dbReference type="Proteomes" id="UP000297288"/>
    </source>
</evidence>
<dbReference type="Proteomes" id="UP000199322">
    <property type="component" value="Unassembled WGS sequence"/>
</dbReference>
<dbReference type="InterPro" id="IPR015947">
    <property type="entry name" value="PUA-like_sf"/>
</dbReference>
<keyword evidence="3" id="KW-0698">rRNA processing</keyword>
<dbReference type="GO" id="GO:0008168">
    <property type="term" value="F:methyltransferase activity"/>
    <property type="evidence" value="ECO:0007669"/>
    <property type="project" value="UniProtKB-KW"/>
</dbReference>
<keyword evidence="5 10" id="KW-0808">Transferase</keyword>
<dbReference type="Pfam" id="PF10672">
    <property type="entry name" value="Methyltrans_SAM"/>
    <property type="match status" value="1"/>
</dbReference>
<dbReference type="CDD" id="cd11572">
    <property type="entry name" value="RlmI_M_like"/>
    <property type="match status" value="1"/>
</dbReference>
<accession>A0A1G6JKH5</accession>
<dbReference type="SUPFAM" id="SSF53335">
    <property type="entry name" value="S-adenosyl-L-methionine-dependent methyltransferases"/>
    <property type="match status" value="1"/>
</dbReference>
<keyword evidence="2" id="KW-0963">Cytoplasm</keyword>
<name>A0A1G6JKH5_9BACT</name>
<dbReference type="GO" id="GO:0006364">
    <property type="term" value="P:rRNA processing"/>
    <property type="evidence" value="ECO:0007669"/>
    <property type="project" value="UniProtKB-KW"/>
</dbReference>
<sequence length="387" mass="44987">MIIVRLNKNKEKKIINLYPRVFKDEIFEIQGEKIEGEICNVFSNEYQFLGKGFYSEGNIAVKMLSTKDVEINEEFFKEKIFLANKKRSNLKNSYRLFHAEADGIPGLIIDKYLDYIIIQIRNKGLENYKNYIIEALKDIINPKSIYERSDFESKVEDKIERNVGHLYGEEIPEEIEIEEHGIKYIVNPKKGQKTGFFFDQRDSRKFVRELVKKDSLALDGHTFTGGFAMNMSKAGANKIIAIDKDEDSLQIAKKNACLNNIDNIEYVNSTYENYMKEYEGEKFDIMVLDPPSLIKKKHERKKGVDIFKNIVELAKPHLKDEGIIGLCSCAYHADTDLLIEATRKAYFGEQKLIQFIGVTFQSNDHPWIIQIPESLYLKCLWMKIINL</sequence>
<dbReference type="EMBL" id="FMYV01000002">
    <property type="protein sequence ID" value="SDC19249.1"/>
    <property type="molecule type" value="Genomic_DNA"/>
</dbReference>
<protein>
    <submittedName>
        <fullName evidence="10">23S rRNA (Cytosine1962-C5)-methyltransferase</fullName>
    </submittedName>
    <submittedName>
        <fullName evidence="11">Class I SAM-dependent rRNA methyltransferase</fullName>
    </submittedName>
</protein>
<dbReference type="AlphaFoldDB" id="A0A1G6JKH5"/>
<dbReference type="InterPro" id="IPR036974">
    <property type="entry name" value="PUA_sf"/>
</dbReference>
<dbReference type="InterPro" id="IPR029063">
    <property type="entry name" value="SAM-dependent_MTases_sf"/>
</dbReference>
<evidence type="ECO:0000259" key="9">
    <source>
        <dbReference type="SMART" id="SM00359"/>
    </source>
</evidence>
<keyword evidence="4 10" id="KW-0489">Methyltransferase</keyword>
<evidence type="ECO:0000256" key="3">
    <source>
        <dbReference type="ARBA" id="ARBA00022552"/>
    </source>
</evidence>
<keyword evidence="7" id="KW-0694">RNA-binding</keyword>
<dbReference type="Proteomes" id="UP000297288">
    <property type="component" value="Unassembled WGS sequence"/>
</dbReference>
<evidence type="ECO:0000313" key="10">
    <source>
        <dbReference type="EMBL" id="SDC19249.1"/>
    </source>
</evidence>
<dbReference type="CDD" id="cd02440">
    <property type="entry name" value="AdoMet_MTases"/>
    <property type="match status" value="1"/>
</dbReference>
<dbReference type="EMBL" id="SRME01000002">
    <property type="protein sequence ID" value="TGG88248.1"/>
    <property type="molecule type" value="Genomic_DNA"/>
</dbReference>
<evidence type="ECO:0000256" key="2">
    <source>
        <dbReference type="ARBA" id="ARBA00022490"/>
    </source>
</evidence>
<dbReference type="InterPro" id="IPR041532">
    <property type="entry name" value="RlmI-like_PUA"/>
</dbReference>
<dbReference type="OrthoDB" id="9805492at2"/>
<gene>
    <name evidence="11" type="ORF">E4650_04205</name>
    <name evidence="10" type="ORF">SAMN04488588_0560</name>
</gene>
<dbReference type="CDD" id="cd21153">
    <property type="entry name" value="PUA_RlmI"/>
    <property type="match status" value="1"/>
</dbReference>
<evidence type="ECO:0000256" key="6">
    <source>
        <dbReference type="ARBA" id="ARBA00022691"/>
    </source>
</evidence>
<comment type="similarity">
    <text evidence="8">Belongs to the methyltransferase superfamily. RlmI family.</text>
</comment>
<dbReference type="InterPro" id="IPR019614">
    <property type="entry name" value="SAM-dep_methyl-trfase"/>
</dbReference>
<dbReference type="Gene3D" id="2.30.130.10">
    <property type="entry name" value="PUA domain"/>
    <property type="match status" value="1"/>
</dbReference>
<proteinExistence type="inferred from homology"/>
<dbReference type="GO" id="GO:0032259">
    <property type="term" value="P:methylation"/>
    <property type="evidence" value="ECO:0007669"/>
    <property type="project" value="UniProtKB-KW"/>
</dbReference>
<reference evidence="10 12" key="1">
    <citation type="submission" date="2016-10" db="EMBL/GenBank/DDBJ databases">
        <authorList>
            <person name="de Groot N.N."/>
        </authorList>
    </citation>
    <scope>NUCLEOTIDE SEQUENCE [LARGE SCALE GENOMIC DNA]</scope>
    <source>
        <strain evidence="10 12">WG14</strain>
    </source>
</reference>
<feature type="domain" description="PUA" evidence="9">
    <location>
        <begin position="2"/>
        <end position="85"/>
    </location>
</feature>
<evidence type="ECO:0000256" key="8">
    <source>
        <dbReference type="ARBA" id="ARBA00038091"/>
    </source>
</evidence>
<dbReference type="Gene3D" id="3.40.50.150">
    <property type="entry name" value="Vaccinia Virus protein VP39"/>
    <property type="match status" value="1"/>
</dbReference>